<dbReference type="AlphaFoldDB" id="A0ABD0T0P7"/>
<comment type="subcellular location">
    <subcellularLocation>
        <location evidence="1 11">Membrane</location>
        <topology evidence="1 11">Single-pass type I membrane protein</topology>
    </subcellularLocation>
</comment>
<protein>
    <recommendedName>
        <fullName evidence="15">Integrin alpha-2 domain-containing protein</fullName>
    </recommendedName>
</protein>
<keyword evidence="8 11" id="KW-0675">Receptor</keyword>
<organism evidence="13 14">
    <name type="scientific">Loxostege sticticalis</name>
    <name type="common">Beet webworm moth</name>
    <dbReference type="NCBI Taxonomy" id="481309"/>
    <lineage>
        <taxon>Eukaryota</taxon>
        <taxon>Metazoa</taxon>
        <taxon>Ecdysozoa</taxon>
        <taxon>Arthropoda</taxon>
        <taxon>Hexapoda</taxon>
        <taxon>Insecta</taxon>
        <taxon>Pterygota</taxon>
        <taxon>Neoptera</taxon>
        <taxon>Endopterygota</taxon>
        <taxon>Lepidoptera</taxon>
        <taxon>Glossata</taxon>
        <taxon>Ditrysia</taxon>
        <taxon>Pyraloidea</taxon>
        <taxon>Crambidae</taxon>
        <taxon>Pyraustinae</taxon>
        <taxon>Loxostege</taxon>
    </lineage>
</organism>
<dbReference type="SUPFAM" id="SSF69318">
    <property type="entry name" value="Integrin alpha N-terminal domain"/>
    <property type="match status" value="1"/>
</dbReference>
<evidence type="ECO:0000256" key="12">
    <source>
        <dbReference type="SAM" id="MobiDB-lite"/>
    </source>
</evidence>
<keyword evidence="11" id="KW-0812">Transmembrane</keyword>
<evidence type="ECO:0000256" key="4">
    <source>
        <dbReference type="ARBA" id="ARBA00022737"/>
    </source>
</evidence>
<feature type="compositionally biased region" description="Low complexity" evidence="12">
    <location>
        <begin position="928"/>
        <end position="943"/>
    </location>
</feature>
<feature type="repeat" description="FG-GAP" evidence="10">
    <location>
        <begin position="368"/>
        <end position="425"/>
    </location>
</feature>
<dbReference type="Proteomes" id="UP001549921">
    <property type="component" value="Unassembled WGS sequence"/>
</dbReference>
<feature type="repeat" description="FG-GAP" evidence="10">
    <location>
        <begin position="299"/>
        <end position="363"/>
    </location>
</feature>
<dbReference type="InterPro" id="IPR013519">
    <property type="entry name" value="Int_alpha_beta-p"/>
</dbReference>
<keyword evidence="11" id="KW-1133">Transmembrane helix</keyword>
<feature type="region of interest" description="Disordered" evidence="12">
    <location>
        <begin position="918"/>
        <end position="960"/>
    </location>
</feature>
<keyword evidence="5 11" id="KW-0130">Cell adhesion</keyword>
<evidence type="ECO:0000256" key="7">
    <source>
        <dbReference type="ARBA" id="ARBA00023136"/>
    </source>
</evidence>
<dbReference type="Pfam" id="PF01839">
    <property type="entry name" value="FG-GAP"/>
    <property type="match status" value="2"/>
</dbReference>
<evidence type="ECO:0000256" key="11">
    <source>
        <dbReference type="RuleBase" id="RU003762"/>
    </source>
</evidence>
<dbReference type="PANTHER" id="PTHR23220:SF83">
    <property type="entry name" value="INTEGRIN ALPHA-PS3-RELATED"/>
    <property type="match status" value="1"/>
</dbReference>
<reference evidence="13 14" key="1">
    <citation type="submission" date="2024-06" db="EMBL/GenBank/DDBJ databases">
        <title>A chromosome-level genome assembly of beet webworm, Loxostege sticticalis.</title>
        <authorList>
            <person name="Zhang Y."/>
        </authorList>
    </citation>
    <scope>NUCLEOTIDE SEQUENCE [LARGE SCALE GENOMIC DNA]</scope>
    <source>
        <strain evidence="13">AQ028</strain>
        <tissue evidence="13">Male pupae</tissue>
    </source>
</reference>
<feature type="chain" id="PRO_5044526183" description="Integrin alpha-2 domain-containing protein" evidence="11">
    <location>
        <begin position="17"/>
        <end position="960"/>
    </location>
</feature>
<comment type="caution">
    <text evidence="13">The sequence shown here is derived from an EMBL/GenBank/DDBJ whole genome shotgun (WGS) entry which is preliminary data.</text>
</comment>
<accession>A0ABD0T0P7</accession>
<dbReference type="EMBL" id="JBEDNZ010000012">
    <property type="protein sequence ID" value="KAL0831591.1"/>
    <property type="molecule type" value="Genomic_DNA"/>
</dbReference>
<dbReference type="SUPFAM" id="SSF69179">
    <property type="entry name" value="Integrin domains"/>
    <property type="match status" value="1"/>
</dbReference>
<sequence length="960" mass="105798">MIYLIIACSLNVIVFSSDVFHVNSKLTFYPDKSSEYFGFTVLLNKMGLYVGAPKAESRVIAGSYPGEVFTCSIKDLNSYNTICKPLDKKLKGVQYQGYFQHNMWLGAAMAAASDGTLLVCAPRSLFRYKSGDLELERSNSTCYVHGKTIDVALTPLNKYGRFVKYINRNPRKDYAEYYSSGSLKNNNFKYQQYGLFGMSATFTKNSEVLIGAPGVLEGAGTIFDYKYNPSSFTFDLSPSPNPYFTPSLAPDHYFGYSVDSGIFEVYGQVLYVAGAPRSKKGYGQVLIFEKPVKENAPLSIKAQLTGPHLGSYFGASLCTPDLNMDGINDLLVGAPNYVVSTGELTYDQGAVFVYLTRKSATGFILEDAGVVKGSGHAGARFGTSIADLGDIDGDGFNDVAIGAPWENNGTGIVYIYKGSRNGLMPQYTQRIFSNNASGFGVSISKGYDVDSNGCNDFAIGAFNSSTAYLYRCVPTMQVLTNIKVLDLKSLKKDASNFTVHFCYTVPLKKSWPNAQIGLNAKVTVDPERNRAKVIGESEYKVIAKAGGDICTAKMIKVNDHSDFSIPMLIQFDMTPDNIDASSVFPSNSARVSEDSDLQSSFNIQLSDCGDDLVCKPWLVMTLEPLKRDYIPGADNEISVKVTVTNMEEPAYSVKLHLVLPCLPKRLPDSCSLKDLDLMCDLPAPLNRNETAEWEIQLEYTWDGADMELMVAAELKDPLYMRNISEGAQELIIPIVPHVNYNFSGKAQPNATVQVTRYTFANSDGVLFTHYYEITNHGPSDLYNLKVEFLLSKEISPASDIEGSSLQNNTLTFIPTNLKANMTTAYTLPLEFNLVQYGETLKELEVINVTSKMFLSVQYGHTKENRTMEVTTTLLLEPAVPLWPLIVALVVGVLILAAIMLGLYMCGFFTRPKKEDLQQLIQDKASQETSGSSPKPSTTDDSSSQENEENKLFTEPTSLME</sequence>
<dbReference type="GO" id="GO:0007229">
    <property type="term" value="P:integrin-mediated signaling pathway"/>
    <property type="evidence" value="ECO:0007669"/>
    <property type="project" value="UniProtKB-KW"/>
</dbReference>
<dbReference type="PANTHER" id="PTHR23220">
    <property type="entry name" value="INTEGRIN ALPHA"/>
    <property type="match status" value="1"/>
</dbReference>
<dbReference type="GO" id="GO:0007157">
    <property type="term" value="P:heterophilic cell-cell adhesion via plasma membrane cell adhesion molecules"/>
    <property type="evidence" value="ECO:0007669"/>
    <property type="project" value="UniProtKB-ARBA"/>
</dbReference>
<evidence type="ECO:0000256" key="10">
    <source>
        <dbReference type="PROSITE-ProRule" id="PRU00803"/>
    </source>
</evidence>
<dbReference type="GO" id="GO:0031589">
    <property type="term" value="P:cell-substrate adhesion"/>
    <property type="evidence" value="ECO:0007669"/>
    <property type="project" value="UniProtKB-ARBA"/>
</dbReference>
<dbReference type="InterPro" id="IPR000413">
    <property type="entry name" value="Integrin_alpha"/>
</dbReference>
<keyword evidence="7 11" id="KW-0472">Membrane</keyword>
<proteinExistence type="inferred from homology"/>
<evidence type="ECO:0000256" key="6">
    <source>
        <dbReference type="ARBA" id="ARBA00023037"/>
    </source>
</evidence>
<evidence type="ECO:0000256" key="1">
    <source>
        <dbReference type="ARBA" id="ARBA00004479"/>
    </source>
</evidence>
<keyword evidence="3 11" id="KW-0732">Signal</keyword>
<feature type="signal peptide" evidence="11">
    <location>
        <begin position="1"/>
        <end position="16"/>
    </location>
</feature>
<dbReference type="Gene3D" id="2.60.40.1510">
    <property type="entry name" value="ntegrin, alpha v. Chain A, domain 3"/>
    <property type="match status" value="1"/>
</dbReference>
<dbReference type="GO" id="GO:0016020">
    <property type="term" value="C:membrane"/>
    <property type="evidence" value="ECO:0007669"/>
    <property type="project" value="UniProtKB-SubCell"/>
</dbReference>
<evidence type="ECO:0000256" key="9">
    <source>
        <dbReference type="ARBA" id="ARBA00023180"/>
    </source>
</evidence>
<gene>
    <name evidence="13" type="ORF">ABMA28_002376</name>
</gene>
<keyword evidence="6 11" id="KW-0401">Integrin</keyword>
<evidence type="ECO:0000256" key="3">
    <source>
        <dbReference type="ARBA" id="ARBA00022729"/>
    </source>
</evidence>
<dbReference type="SMART" id="SM00191">
    <property type="entry name" value="Int_alpha"/>
    <property type="match status" value="5"/>
</dbReference>
<dbReference type="PRINTS" id="PR01185">
    <property type="entry name" value="INTEGRINA"/>
</dbReference>
<evidence type="ECO:0000256" key="8">
    <source>
        <dbReference type="ARBA" id="ARBA00023170"/>
    </source>
</evidence>
<evidence type="ECO:0000256" key="5">
    <source>
        <dbReference type="ARBA" id="ARBA00022889"/>
    </source>
</evidence>
<dbReference type="PROSITE" id="PS51470">
    <property type="entry name" value="FG_GAP"/>
    <property type="match status" value="2"/>
</dbReference>
<comment type="similarity">
    <text evidence="2 11">Belongs to the integrin alpha chain family.</text>
</comment>
<evidence type="ECO:0000313" key="13">
    <source>
        <dbReference type="EMBL" id="KAL0831591.1"/>
    </source>
</evidence>
<keyword evidence="4" id="KW-0677">Repeat</keyword>
<keyword evidence="9" id="KW-0325">Glycoprotein</keyword>
<dbReference type="Gene3D" id="2.130.10.130">
    <property type="entry name" value="Integrin alpha, N-terminal"/>
    <property type="match status" value="1"/>
</dbReference>
<evidence type="ECO:0000313" key="14">
    <source>
        <dbReference type="Proteomes" id="UP001549921"/>
    </source>
</evidence>
<dbReference type="InterPro" id="IPR013517">
    <property type="entry name" value="FG-GAP"/>
</dbReference>
<evidence type="ECO:0000256" key="2">
    <source>
        <dbReference type="ARBA" id="ARBA00008054"/>
    </source>
</evidence>
<feature type="transmembrane region" description="Helical" evidence="11">
    <location>
        <begin position="881"/>
        <end position="903"/>
    </location>
</feature>
<dbReference type="InterPro" id="IPR032695">
    <property type="entry name" value="Integrin_dom_sf"/>
</dbReference>
<evidence type="ECO:0008006" key="15">
    <source>
        <dbReference type="Google" id="ProtNLM"/>
    </source>
</evidence>
<dbReference type="Gene3D" id="1.20.5.930">
    <property type="entry name" value="Bicelle-embedded integrin alpha(iib) transmembrane segment"/>
    <property type="match status" value="1"/>
</dbReference>
<dbReference type="InterPro" id="IPR028994">
    <property type="entry name" value="Integrin_alpha_N"/>
</dbReference>
<name>A0ABD0T0P7_LOXSC</name>